<dbReference type="AlphaFoldDB" id="A0A1C4W6K6"/>
<name>A0A1C4W6K6_9ACTN</name>
<protein>
    <recommendedName>
        <fullName evidence="3">Fe/B12 periplasmic-binding domain-containing protein</fullName>
    </recommendedName>
</protein>
<sequence>MTAYGEKAAAEQATVTGGTLWKGLSAVKAGRAHVVSDETWMTGIGVGAANKIIDDLEKYVPAA</sequence>
<dbReference type="Proteomes" id="UP000199375">
    <property type="component" value="Unassembled WGS sequence"/>
</dbReference>
<dbReference type="Gene3D" id="3.40.50.1980">
    <property type="entry name" value="Nitrogenase molybdenum iron protein domain"/>
    <property type="match status" value="1"/>
</dbReference>
<organism evidence="1 2">
    <name type="scientific">Micromonospora haikouensis</name>
    <dbReference type="NCBI Taxonomy" id="686309"/>
    <lineage>
        <taxon>Bacteria</taxon>
        <taxon>Bacillati</taxon>
        <taxon>Actinomycetota</taxon>
        <taxon>Actinomycetes</taxon>
        <taxon>Micromonosporales</taxon>
        <taxon>Micromonosporaceae</taxon>
        <taxon>Micromonospora</taxon>
    </lineage>
</organism>
<reference evidence="1 2" key="1">
    <citation type="submission" date="2016-06" db="EMBL/GenBank/DDBJ databases">
        <authorList>
            <person name="Kjaerup R.B."/>
            <person name="Dalgaard T.S."/>
            <person name="Juul-Madsen H.R."/>
        </authorList>
    </citation>
    <scope>NUCLEOTIDE SEQUENCE [LARGE SCALE GENOMIC DNA]</scope>
    <source>
        <strain evidence="1 2">DSM 45626</strain>
    </source>
</reference>
<evidence type="ECO:0000313" key="1">
    <source>
        <dbReference type="EMBL" id="SCE91803.1"/>
    </source>
</evidence>
<dbReference type="EMBL" id="FMCW01000013">
    <property type="protein sequence ID" value="SCE91803.1"/>
    <property type="molecule type" value="Genomic_DNA"/>
</dbReference>
<dbReference type="RefSeq" id="WP_256091954.1">
    <property type="nucleotide sequence ID" value="NZ_FMCW01000013.1"/>
</dbReference>
<evidence type="ECO:0000313" key="2">
    <source>
        <dbReference type="Proteomes" id="UP000199375"/>
    </source>
</evidence>
<proteinExistence type="predicted"/>
<gene>
    <name evidence="1" type="ORF">GA0070558_113146</name>
</gene>
<accession>A0A1C4W6K6</accession>
<evidence type="ECO:0008006" key="3">
    <source>
        <dbReference type="Google" id="ProtNLM"/>
    </source>
</evidence>
<dbReference type="SUPFAM" id="SSF53807">
    <property type="entry name" value="Helical backbone' metal receptor"/>
    <property type="match status" value="1"/>
</dbReference>